<dbReference type="InterPro" id="IPR002182">
    <property type="entry name" value="NB-ARC"/>
</dbReference>
<dbReference type="GO" id="GO:0006952">
    <property type="term" value="P:defense response"/>
    <property type="evidence" value="ECO:0007669"/>
    <property type="project" value="UniProtKB-KW"/>
</dbReference>
<evidence type="ECO:0000256" key="2">
    <source>
        <dbReference type="ARBA" id="ARBA00022821"/>
    </source>
</evidence>
<dbReference type="Pfam" id="PF23559">
    <property type="entry name" value="WHD_DRP"/>
    <property type="match status" value="1"/>
</dbReference>
<dbReference type="SUPFAM" id="SSF52058">
    <property type="entry name" value="L domain-like"/>
    <property type="match status" value="1"/>
</dbReference>
<dbReference type="Gene3D" id="3.80.10.10">
    <property type="entry name" value="Ribonuclease Inhibitor"/>
    <property type="match status" value="1"/>
</dbReference>
<dbReference type="Gene3D" id="1.10.10.10">
    <property type="entry name" value="Winged helix-like DNA-binding domain superfamily/Winged helix DNA-binding domain"/>
    <property type="match status" value="1"/>
</dbReference>
<dbReference type="AlphaFoldDB" id="A0A1D1XBZ8"/>
<dbReference type="InterPro" id="IPR027417">
    <property type="entry name" value="P-loop_NTPase"/>
</dbReference>
<name>A0A1D1XBZ8_9ARAE</name>
<dbReference type="PANTHER" id="PTHR36766">
    <property type="entry name" value="PLANT BROAD-SPECTRUM MILDEW RESISTANCE PROTEIN RPW8"/>
    <property type="match status" value="1"/>
</dbReference>
<evidence type="ECO:0000256" key="1">
    <source>
        <dbReference type="ARBA" id="ARBA00022737"/>
    </source>
</evidence>
<dbReference type="PRINTS" id="PR00364">
    <property type="entry name" value="DISEASERSIST"/>
</dbReference>
<keyword evidence="1" id="KW-0677">Repeat</keyword>
<dbReference type="InterPro" id="IPR036388">
    <property type="entry name" value="WH-like_DNA-bd_sf"/>
</dbReference>
<gene>
    <name evidence="6" type="primary">RPPL1_9</name>
    <name evidence="6" type="ORF">g.90885</name>
</gene>
<dbReference type="Gene3D" id="3.40.50.300">
    <property type="entry name" value="P-loop containing nucleotide triphosphate hydrolases"/>
    <property type="match status" value="1"/>
</dbReference>
<dbReference type="Gene3D" id="1.10.8.430">
    <property type="entry name" value="Helical domain of apoptotic protease-activating factors"/>
    <property type="match status" value="1"/>
</dbReference>
<reference evidence="6" key="1">
    <citation type="submission" date="2015-07" db="EMBL/GenBank/DDBJ databases">
        <title>Transcriptome Assembly of Anthurium amnicola.</title>
        <authorList>
            <person name="Suzuki J."/>
        </authorList>
    </citation>
    <scope>NUCLEOTIDE SEQUENCE</scope>
</reference>
<dbReference type="EMBL" id="GDJX01027953">
    <property type="protein sequence ID" value="JAT39983.1"/>
    <property type="molecule type" value="Transcribed_RNA"/>
</dbReference>
<feature type="domain" description="Disease resistance protein winged helix" evidence="4">
    <location>
        <begin position="251"/>
        <end position="313"/>
    </location>
</feature>
<feature type="domain" description="Disease resistance R13L4/SHOC-2-like LRR" evidence="5">
    <location>
        <begin position="395"/>
        <end position="740"/>
    </location>
</feature>
<protein>
    <submittedName>
        <fullName evidence="6">Putative disease resistance RPP13-like protein 1</fullName>
    </submittedName>
</protein>
<keyword evidence="2" id="KW-0611">Plant defense</keyword>
<evidence type="ECO:0000259" key="5">
    <source>
        <dbReference type="Pfam" id="PF23598"/>
    </source>
</evidence>
<evidence type="ECO:0000313" key="6">
    <source>
        <dbReference type="EMBL" id="JAT39983.1"/>
    </source>
</evidence>
<proteinExistence type="predicted"/>
<dbReference type="InterPro" id="IPR058922">
    <property type="entry name" value="WHD_DRP"/>
</dbReference>
<evidence type="ECO:0000259" key="4">
    <source>
        <dbReference type="Pfam" id="PF23559"/>
    </source>
</evidence>
<feature type="domain" description="NB-ARC" evidence="3">
    <location>
        <begin position="13"/>
        <end position="165"/>
    </location>
</feature>
<dbReference type="SUPFAM" id="SSF52540">
    <property type="entry name" value="P-loop containing nucleoside triphosphate hydrolases"/>
    <property type="match status" value="1"/>
</dbReference>
<evidence type="ECO:0000259" key="3">
    <source>
        <dbReference type="Pfam" id="PF00931"/>
    </source>
</evidence>
<dbReference type="PANTHER" id="PTHR36766:SF45">
    <property type="entry name" value="NB-ARC DOMAIN-CONTAINING PROTEIN"/>
    <property type="match status" value="1"/>
</dbReference>
<organism evidence="6">
    <name type="scientific">Anthurium amnicola</name>
    <dbReference type="NCBI Taxonomy" id="1678845"/>
    <lineage>
        <taxon>Eukaryota</taxon>
        <taxon>Viridiplantae</taxon>
        <taxon>Streptophyta</taxon>
        <taxon>Embryophyta</taxon>
        <taxon>Tracheophyta</taxon>
        <taxon>Spermatophyta</taxon>
        <taxon>Magnoliopsida</taxon>
        <taxon>Liliopsida</taxon>
        <taxon>Araceae</taxon>
        <taxon>Pothoideae</taxon>
        <taxon>Potheae</taxon>
        <taxon>Anthurium</taxon>
    </lineage>
</organism>
<accession>A0A1D1XBZ8</accession>
<dbReference type="InterPro" id="IPR055414">
    <property type="entry name" value="LRR_R13L4/SHOC2-like"/>
</dbReference>
<sequence length="810" mass="92036">MLLSDGGGYQDRSFRVVSVVGMGGVGKTTLAQLVFNDKRVGAHFRARLWVCVSDSFDVMKLTRDILKQLLGRSCELQELSSLQQLLRKELAGKMFLLVLDDVWDVSQECWDALWVSLLDGAKGSRVLLTTRNESVSRASGAMDMYPLGCLSDDDCWSLFAQRAFYGSSMDDYQHLVRTGREIVRKCRGLPLTVKMLAGLLFGEFSLDRWEDILRSDLWELPEGKDYILPALKLSYYHLPSHVKPCFAYCAVFPKGYKFVRDELVFLWMVQGYVKPDTIIGSGSECFNCLLRRSFFQPSGDGRFLMHDLIRDLALSNRGGECSSLEGDATSSNSSRKARHLWFQDTEDQGTLLSCGSTSDYFSPHLRTCFLIGHSRVFPDAGRGQSLSQRLGDTFQSMSNLRALHLCGWEVAELPDSLGNLKLLRYLSIRHMVKLIRLPETLGNLLYLQTLEILDCFDLEELPNSLKHLVDLRHLILGMPRYSYSLQRMPCGIGRLTQLQTLPRFVVGEGNCAAGIEELTNLCNLRGELVINVRSLSSWVNVVGSKRNELNVLRYKNFITSLDLEFYDDGVVNCRDPSLSASIRHAEEFMEIIQPNMGIRKLVIHGYMGSRFPKWMADPFYSRLQSICLDSCRNCRRLPALGWLRFLKHLEVRFMDELRCAGHEFWDDGTPSGPLFPVLEQLHLYCLPELEGLLVGSALRTAFPHLHLLHIQDCQKLKHIKLGHLASLRELHVAGCDDLTELNFREMSISVGLQPDVVGPVNIPHIDTLRLEFCQKLNFPSARQWLPPSLQRFEITGSPLLEEWARRHLDA</sequence>
<dbReference type="GO" id="GO:0043531">
    <property type="term" value="F:ADP binding"/>
    <property type="evidence" value="ECO:0007669"/>
    <property type="project" value="InterPro"/>
</dbReference>
<dbReference type="InterPro" id="IPR032675">
    <property type="entry name" value="LRR_dom_sf"/>
</dbReference>
<dbReference type="FunFam" id="3.40.50.300:FF:001091">
    <property type="entry name" value="Probable disease resistance protein At1g61300"/>
    <property type="match status" value="1"/>
</dbReference>
<dbReference type="Pfam" id="PF00931">
    <property type="entry name" value="NB-ARC"/>
    <property type="match status" value="1"/>
</dbReference>
<dbReference type="Pfam" id="PF23598">
    <property type="entry name" value="LRR_14"/>
    <property type="match status" value="1"/>
</dbReference>
<dbReference type="InterPro" id="IPR042197">
    <property type="entry name" value="Apaf_helical"/>
</dbReference>